<dbReference type="PANTHER" id="PTHR34406:SF1">
    <property type="entry name" value="PROTEIN YCEI"/>
    <property type="match status" value="1"/>
</dbReference>
<keyword evidence="5" id="KW-1185">Reference proteome</keyword>
<evidence type="ECO:0000259" key="3">
    <source>
        <dbReference type="SMART" id="SM00867"/>
    </source>
</evidence>
<dbReference type="Proteomes" id="UP000253740">
    <property type="component" value="Unassembled WGS sequence"/>
</dbReference>
<gene>
    <name evidence="4" type="ORF">MBSD_n0985</name>
</gene>
<proteinExistence type="predicted"/>
<dbReference type="Gene3D" id="2.40.128.110">
    <property type="entry name" value="Lipid/polyisoprenoid-binding, YceI-like"/>
    <property type="match status" value="1"/>
</dbReference>
<dbReference type="PANTHER" id="PTHR34406">
    <property type="entry name" value="PROTEIN YCEI"/>
    <property type="match status" value="1"/>
</dbReference>
<dbReference type="Pfam" id="PF04264">
    <property type="entry name" value="YceI"/>
    <property type="match status" value="1"/>
</dbReference>
<feature type="chain" id="PRO_5005514909" description="Lipid/polyisoprenoid-binding YceI-like domain-containing protein" evidence="2">
    <location>
        <begin position="20"/>
        <end position="217"/>
    </location>
</feature>
<dbReference type="InterPro" id="IPR036761">
    <property type="entry name" value="TTHA0802/YceI-like_sf"/>
</dbReference>
<accession>A0A0K8QLG8</accession>
<feature type="region of interest" description="Disordered" evidence="1">
    <location>
        <begin position="190"/>
        <end position="217"/>
    </location>
</feature>
<dbReference type="RefSeq" id="WP_062535687.1">
    <property type="nucleotide sequence ID" value="NZ_DF970168.1"/>
</dbReference>
<feature type="domain" description="Lipid/polyisoprenoid-binding YceI-like" evidence="3">
    <location>
        <begin position="22"/>
        <end position="183"/>
    </location>
</feature>
<dbReference type="SMART" id="SM00867">
    <property type="entry name" value="YceI"/>
    <property type="match status" value="1"/>
</dbReference>
<dbReference type="STRING" id="1475481.GCA_000953855_01002"/>
<dbReference type="SUPFAM" id="SSF101874">
    <property type="entry name" value="YceI-like"/>
    <property type="match status" value="1"/>
</dbReference>
<evidence type="ECO:0000313" key="4">
    <source>
        <dbReference type="EMBL" id="GAP65694.1"/>
    </source>
</evidence>
<name>A0A0K8QLG8_9GAMM</name>
<dbReference type="InterPro" id="IPR007372">
    <property type="entry name" value="Lipid/polyisoprenoid-bd_YceI"/>
</dbReference>
<dbReference type="EMBL" id="DF970168">
    <property type="protein sequence ID" value="GAP65694.1"/>
    <property type="molecule type" value="Genomic_DNA"/>
</dbReference>
<reference evidence="4" key="1">
    <citation type="submission" date="2015-08" db="EMBL/GenBank/DDBJ databases">
        <title>Complete DNA Sequence of Pseudomonas syringae pv. actinidiae, the Causal Agent of Kiwifruit Canker Disease.</title>
        <authorList>
            <person name="Rikkerink E.H.A."/>
            <person name="Fineran P.C."/>
        </authorList>
    </citation>
    <scope>NUCLEOTIDE SEQUENCE</scope>
    <source>
        <strain evidence="4">SkMP5</strain>
    </source>
</reference>
<keyword evidence="2" id="KW-0732">Signal</keyword>
<dbReference type="AlphaFoldDB" id="A0A0K8QLG8"/>
<evidence type="ECO:0000313" key="5">
    <source>
        <dbReference type="Proteomes" id="UP000253740"/>
    </source>
</evidence>
<protein>
    <recommendedName>
        <fullName evidence="3">Lipid/polyisoprenoid-binding YceI-like domain-containing protein</fullName>
    </recommendedName>
</protein>
<evidence type="ECO:0000256" key="2">
    <source>
        <dbReference type="SAM" id="SignalP"/>
    </source>
</evidence>
<dbReference type="OrthoDB" id="5966233at2"/>
<evidence type="ECO:0000256" key="1">
    <source>
        <dbReference type="SAM" id="MobiDB-lite"/>
    </source>
</evidence>
<feature type="signal peptide" evidence="2">
    <location>
        <begin position="1"/>
        <end position="19"/>
    </location>
</feature>
<organism evidence="4">
    <name type="scientific">Mizugakiibacter sediminis</name>
    <dbReference type="NCBI Taxonomy" id="1475481"/>
    <lineage>
        <taxon>Bacteria</taxon>
        <taxon>Pseudomonadati</taxon>
        <taxon>Pseudomonadota</taxon>
        <taxon>Gammaproteobacteria</taxon>
        <taxon>Lysobacterales</taxon>
        <taxon>Rhodanobacteraceae</taxon>
        <taxon>Mizugakiibacter</taxon>
    </lineage>
</organism>
<sequence length="217" mass="22961">MSVRALLLPLLFAAAPALAPASYVLDSERSTAAFNLHALWVFDVAGAFDGVHGEVRTDPETGTARVDAWLDTASLRMRDPRYDDWARSPDFFDVERYPRITFHSEAFPLDKLHHGGVLTGMLVLHGFSGPVDLRLQPSACAPLAAPDCPLRVRGEISRSAFGMRSHRAMLSDTVRLDLAIVVRPAEDAPAAAPAPAGSAAPPAPASSVAPATAASSG</sequence>